<organism evidence="2 3">
    <name type="scientific">Stutzerimonas stutzeri</name>
    <name type="common">Pseudomonas stutzeri</name>
    <dbReference type="NCBI Taxonomy" id="316"/>
    <lineage>
        <taxon>Bacteria</taxon>
        <taxon>Pseudomonadati</taxon>
        <taxon>Pseudomonadota</taxon>
        <taxon>Gammaproteobacteria</taxon>
        <taxon>Pseudomonadales</taxon>
        <taxon>Pseudomonadaceae</taxon>
        <taxon>Stutzerimonas</taxon>
    </lineage>
</organism>
<feature type="region of interest" description="Disordered" evidence="1">
    <location>
        <begin position="1"/>
        <end position="67"/>
    </location>
</feature>
<evidence type="ECO:0000256" key="1">
    <source>
        <dbReference type="SAM" id="MobiDB-lite"/>
    </source>
</evidence>
<dbReference type="Proteomes" id="UP000236003">
    <property type="component" value="Unassembled WGS sequence"/>
</dbReference>
<gene>
    <name evidence="2" type="ORF">CXK99_16055</name>
</gene>
<proteinExistence type="predicted"/>
<reference evidence="2 3" key="1">
    <citation type="submission" date="2018-01" db="EMBL/GenBank/DDBJ databases">
        <title>Denitrification phenotypes of diverse strains of Pseudomonas stutzeri.</title>
        <authorList>
            <person name="Milligan D.A."/>
            <person name="Bergaust L."/>
            <person name="Bakken L.R."/>
            <person name="Frostegard A."/>
        </authorList>
    </citation>
    <scope>NUCLEOTIDE SEQUENCE [LARGE SCALE GENOMIC DNA]</scope>
    <source>
        <strain evidence="2 3">CCUG 44592</strain>
    </source>
</reference>
<sequence>MFTPKNTPRGRGTAINPHNRFAPTLSESCDDGWEQEVPPTRATEVRRETAKTVISRNQSPDVGFDRSVNPYRGCEHGWMCSAIGSIVN</sequence>
<evidence type="ECO:0000313" key="3">
    <source>
        <dbReference type="Proteomes" id="UP000236003"/>
    </source>
</evidence>
<comment type="caution">
    <text evidence="2">The sequence shown here is derived from an EMBL/GenBank/DDBJ whole genome shotgun (WGS) entry which is preliminary data.</text>
</comment>
<protein>
    <submittedName>
        <fullName evidence="2">Radical SAM protein</fullName>
    </submittedName>
</protein>
<accession>A0A2N8RBM1</accession>
<name>A0A2N8RBM1_STUST</name>
<evidence type="ECO:0000313" key="2">
    <source>
        <dbReference type="EMBL" id="PNF58467.1"/>
    </source>
</evidence>
<dbReference type="EMBL" id="POUM01000014">
    <property type="protein sequence ID" value="PNF58467.1"/>
    <property type="molecule type" value="Genomic_DNA"/>
</dbReference>
<dbReference type="AlphaFoldDB" id="A0A2N8RBM1"/>